<protein>
    <submittedName>
        <fullName evidence="3">Abortive infection protein</fullName>
    </submittedName>
</protein>
<dbReference type="InterPro" id="IPR003675">
    <property type="entry name" value="Rce1/LyrA-like_dom"/>
</dbReference>
<evidence type="ECO:0000259" key="2">
    <source>
        <dbReference type="Pfam" id="PF02517"/>
    </source>
</evidence>
<dbReference type="Proteomes" id="UP000001589">
    <property type="component" value="Chromosome"/>
</dbReference>
<evidence type="ECO:0000256" key="1">
    <source>
        <dbReference type="SAM" id="Phobius"/>
    </source>
</evidence>
<keyword evidence="1" id="KW-1133">Transmembrane helix</keyword>
<organism evidence="3 4">
    <name type="scientific">Prochlorococcus marinus (strain MIT 9515)</name>
    <dbReference type="NCBI Taxonomy" id="167542"/>
    <lineage>
        <taxon>Bacteria</taxon>
        <taxon>Bacillati</taxon>
        <taxon>Cyanobacteriota</taxon>
        <taxon>Cyanophyceae</taxon>
        <taxon>Synechococcales</taxon>
        <taxon>Prochlorococcaceae</taxon>
        <taxon>Prochlorococcus</taxon>
    </lineage>
</organism>
<dbReference type="OrthoDB" id="3034706at2"/>
<dbReference type="AlphaFoldDB" id="A2BUY7"/>
<evidence type="ECO:0000313" key="3">
    <source>
        <dbReference type="EMBL" id="ABM71598.1"/>
    </source>
</evidence>
<reference evidence="3 4" key="1">
    <citation type="journal article" date="2007" name="PLoS Genet.">
        <title>Patterns and implications of gene gain and loss in the evolution of Prochlorococcus.</title>
        <authorList>
            <person name="Kettler G.C."/>
            <person name="Martiny A.C."/>
            <person name="Huang K."/>
            <person name="Zucker J."/>
            <person name="Coleman M.L."/>
            <person name="Rodrigue S."/>
            <person name="Chen F."/>
            <person name="Lapidus A."/>
            <person name="Ferriera S."/>
            <person name="Johnson J."/>
            <person name="Steglich C."/>
            <person name="Church G.M."/>
            <person name="Richardson P."/>
            <person name="Chisholm S.W."/>
        </authorList>
    </citation>
    <scope>NUCLEOTIDE SEQUENCE [LARGE SCALE GENOMIC DNA]</scope>
    <source>
        <strain evidence="3 4">MIT 9515</strain>
    </source>
</reference>
<dbReference type="PANTHER" id="PTHR39430">
    <property type="entry name" value="MEMBRANE-ASSOCIATED PROTEASE-RELATED"/>
    <property type="match status" value="1"/>
</dbReference>
<feature type="domain" description="CAAX prenyl protease 2/Lysostaphin resistance protein A-like" evidence="2">
    <location>
        <begin position="135"/>
        <end position="227"/>
    </location>
</feature>
<keyword evidence="1" id="KW-0812">Transmembrane</keyword>
<dbReference type="Pfam" id="PF02517">
    <property type="entry name" value="Rce1-like"/>
    <property type="match status" value="1"/>
</dbReference>
<dbReference type="eggNOG" id="COG1266">
    <property type="taxonomic scope" value="Bacteria"/>
</dbReference>
<feature type="transmembrane region" description="Helical" evidence="1">
    <location>
        <begin position="190"/>
        <end position="210"/>
    </location>
</feature>
<dbReference type="PANTHER" id="PTHR39430:SF1">
    <property type="entry name" value="PROTEASE"/>
    <property type="match status" value="1"/>
</dbReference>
<gene>
    <name evidence="3" type="ordered locus">P9515_03891</name>
</gene>
<keyword evidence="1" id="KW-0472">Membrane</keyword>
<dbReference type="STRING" id="167542.P9515_03891"/>
<dbReference type="KEGG" id="pmc:P9515_03891"/>
<feature type="transmembrane region" description="Helical" evidence="1">
    <location>
        <begin position="21"/>
        <end position="40"/>
    </location>
</feature>
<dbReference type="GO" id="GO:0004175">
    <property type="term" value="F:endopeptidase activity"/>
    <property type="evidence" value="ECO:0007669"/>
    <property type="project" value="UniProtKB-ARBA"/>
</dbReference>
<accession>A2BUY7</accession>
<proteinExistence type="predicted"/>
<feature type="transmembrane region" description="Helical" evidence="1">
    <location>
        <begin position="255"/>
        <end position="279"/>
    </location>
</feature>
<feature type="transmembrane region" description="Helical" evidence="1">
    <location>
        <begin position="100"/>
        <end position="120"/>
    </location>
</feature>
<sequence>MFYILNSIKTIYEKFLLIKPRILTIILFMPCLYLLGWLLANPLLFTGVGEDKISLIGTIITFLLFITAMPKWFEIRWGLNDTWMLLGINKIDKKPERFIYFLRGLLYAFILLSLILIPIISNEWGNWLGRLSPEILLNSLVLIIGIGFAEELIFRGWLLEELKNQYGFKKACIIQSLVFSMAHTGFDMPFWQMISILFGLFLLGILLSIIRIKDDNSLWGCAGMHGGLVGIWFLMNNGLVEISLDAPNWLIGPGYINTNPLGGFYGISLLIITLFYNFFKYKKKISKFITISQE</sequence>
<dbReference type="HOGENOM" id="CLU_062525_0_0_3"/>
<dbReference type="EMBL" id="CP000552">
    <property type="protein sequence ID" value="ABM71598.1"/>
    <property type="molecule type" value="Genomic_DNA"/>
</dbReference>
<feature type="transmembrane region" description="Helical" evidence="1">
    <location>
        <begin position="52"/>
        <end position="69"/>
    </location>
</feature>
<evidence type="ECO:0000313" key="4">
    <source>
        <dbReference type="Proteomes" id="UP000001589"/>
    </source>
</evidence>
<feature type="transmembrane region" description="Helical" evidence="1">
    <location>
        <begin position="217"/>
        <end position="235"/>
    </location>
</feature>
<name>A2BUY7_PROM5</name>
<dbReference type="GO" id="GO:0080120">
    <property type="term" value="P:CAAX-box protein maturation"/>
    <property type="evidence" value="ECO:0007669"/>
    <property type="project" value="UniProtKB-ARBA"/>
</dbReference>